<proteinExistence type="predicted"/>
<accession>A0A518DU72</accession>
<name>A0A518DU72_9BACT</name>
<gene>
    <name evidence="3" type="ORF">Pla8534_32050</name>
</gene>
<evidence type="ECO:0000313" key="4">
    <source>
        <dbReference type="Proteomes" id="UP000317648"/>
    </source>
</evidence>
<protein>
    <recommendedName>
        <fullName evidence="5">DUF883 domain-containing protein</fullName>
    </recommendedName>
</protein>
<feature type="transmembrane region" description="Helical" evidence="2">
    <location>
        <begin position="48"/>
        <end position="67"/>
    </location>
</feature>
<dbReference type="RefSeq" id="WP_145054137.1">
    <property type="nucleotide sequence ID" value="NZ_CP036433.1"/>
</dbReference>
<keyword evidence="2" id="KW-0812">Transmembrane</keyword>
<dbReference type="AlphaFoldDB" id="A0A518DU72"/>
<dbReference type="KEGG" id="lcre:Pla8534_32050"/>
<evidence type="ECO:0008006" key="5">
    <source>
        <dbReference type="Google" id="ProtNLM"/>
    </source>
</evidence>
<keyword evidence="2" id="KW-1133">Transmembrane helix</keyword>
<evidence type="ECO:0000256" key="2">
    <source>
        <dbReference type="SAM" id="Phobius"/>
    </source>
</evidence>
<keyword evidence="2" id="KW-0472">Membrane</keyword>
<evidence type="ECO:0000256" key="1">
    <source>
        <dbReference type="SAM" id="MobiDB-lite"/>
    </source>
</evidence>
<dbReference type="Proteomes" id="UP000317648">
    <property type="component" value="Chromosome"/>
</dbReference>
<evidence type="ECO:0000313" key="3">
    <source>
        <dbReference type="EMBL" id="QDU95390.1"/>
    </source>
</evidence>
<keyword evidence="4" id="KW-1185">Reference proteome</keyword>
<dbReference type="EMBL" id="CP036433">
    <property type="protein sequence ID" value="QDU95390.1"/>
    <property type="molecule type" value="Genomic_DNA"/>
</dbReference>
<sequence>MINRILGLLPDSSPDGLQPSKEESGPAELAQRQLDKLRTGMERYIGEYPGVTIGAAVALGVFIGWLVKRR</sequence>
<organism evidence="3 4">
    <name type="scientific">Lignipirellula cremea</name>
    <dbReference type="NCBI Taxonomy" id="2528010"/>
    <lineage>
        <taxon>Bacteria</taxon>
        <taxon>Pseudomonadati</taxon>
        <taxon>Planctomycetota</taxon>
        <taxon>Planctomycetia</taxon>
        <taxon>Pirellulales</taxon>
        <taxon>Pirellulaceae</taxon>
        <taxon>Lignipirellula</taxon>
    </lineage>
</organism>
<feature type="region of interest" description="Disordered" evidence="1">
    <location>
        <begin position="1"/>
        <end position="29"/>
    </location>
</feature>
<reference evidence="3 4" key="1">
    <citation type="submission" date="2019-02" db="EMBL/GenBank/DDBJ databases">
        <title>Deep-cultivation of Planctomycetes and their phenomic and genomic characterization uncovers novel biology.</title>
        <authorList>
            <person name="Wiegand S."/>
            <person name="Jogler M."/>
            <person name="Boedeker C."/>
            <person name="Pinto D."/>
            <person name="Vollmers J."/>
            <person name="Rivas-Marin E."/>
            <person name="Kohn T."/>
            <person name="Peeters S.H."/>
            <person name="Heuer A."/>
            <person name="Rast P."/>
            <person name="Oberbeckmann S."/>
            <person name="Bunk B."/>
            <person name="Jeske O."/>
            <person name="Meyerdierks A."/>
            <person name="Storesund J.E."/>
            <person name="Kallscheuer N."/>
            <person name="Luecker S."/>
            <person name="Lage O.M."/>
            <person name="Pohl T."/>
            <person name="Merkel B.J."/>
            <person name="Hornburger P."/>
            <person name="Mueller R.-W."/>
            <person name="Bruemmer F."/>
            <person name="Labrenz M."/>
            <person name="Spormann A.M."/>
            <person name="Op den Camp H."/>
            <person name="Overmann J."/>
            <person name="Amann R."/>
            <person name="Jetten M.S.M."/>
            <person name="Mascher T."/>
            <person name="Medema M.H."/>
            <person name="Devos D.P."/>
            <person name="Kaster A.-K."/>
            <person name="Ovreas L."/>
            <person name="Rohde M."/>
            <person name="Galperin M.Y."/>
            <person name="Jogler C."/>
        </authorList>
    </citation>
    <scope>NUCLEOTIDE SEQUENCE [LARGE SCALE GENOMIC DNA]</scope>
    <source>
        <strain evidence="3 4">Pla85_3_4</strain>
    </source>
</reference>